<evidence type="ECO:0000256" key="1">
    <source>
        <dbReference type="ARBA" id="ARBA00022741"/>
    </source>
</evidence>
<sequence length="885" mass="99470">MEDPRYARYVASCEDLVYNLTGRLVPDGIKLLSLVGRHRDKMRRGPEKLAPLKTKWKDARSYACAFLPGVIDEFRAQLSRDQEESVEVRISFSEDGDGARRSEDEDGMTRTGLEPSLEKDAFMPGEVLMCADGRQEGTLGFVVSVPEEDDDKCYKALFFASDARAGRASVVRIGAIIPTWRVLCAIQHIAAQGSPLVDLVIGPPPPPIANDDRFEARELYPAQRDAVRRAIARRGRRGPQTLLLHGPPGTGKTTTSARIVFELVRRLGGGENKKILVCAPTNVAVENNVSKYIEKHAPPPLDVLWLVGDDKDEAFRATTEPARKAALGRRVDLFVREALKKPDHLLGTSSEEDDEERKNLGVVAALKDERLRAFLERMRSQPWGRNLVKAAEAFFINRAKVIFSTVCGAGRPLLNGLSFEDVVIDEAAQCEEALSLIVLQRRETQRLVLVGDPKQLPATVFSSRCQDAGYASSLMERLDSQGWSPAHSTFLNIQHRMHPEISLWPNHRFYDGCLVDGPCTLEKTTKTSVSSPSSSSSSSSKQQQQQPFVFLHVAQGSETRDEKSLSRQNRSEAAVVAALVKKIFSSTKNSRAPTPTPTPTPEDDDQISTGVVTPYRAQRELIKRELGEDLGGKINVDTVDSFQGQERDVIIVSTVRSNENGDIGFLKDARRMNVALTRAKRQLVVVGNSETLSLRDANWRSLVENARERKCFLHLDETGELQRTKPVRRALRADSIQRFMRAEPSKYFEGLLWTASFCGDFGTQLSTRIGDEDARAKVLEAIHSLLEGHWPRRERRESFHNSRAGRAVHVLHVNQLVGIFWTVELQERGRQEIRFWGVLPLQDSSERMVRRIVRYRESLSDEYARKTERRDSFEISRFKPIEFPP</sequence>
<feature type="domain" description="Helicase ATP-binding" evidence="8">
    <location>
        <begin position="215"/>
        <end position="496"/>
    </location>
</feature>
<feature type="region of interest" description="Disordered" evidence="6">
    <location>
        <begin position="587"/>
        <end position="608"/>
    </location>
</feature>
<dbReference type="FunFam" id="3.40.50.300:FF:000326">
    <property type="entry name" value="P-loop containing nucleoside triphosphate hydrolase"/>
    <property type="match status" value="1"/>
</dbReference>
<comment type="catalytic activity">
    <reaction evidence="5">
        <text>ATP + H2O = ADP + phosphate + H(+)</text>
        <dbReference type="Rhea" id="RHEA:13065"/>
        <dbReference type="ChEBI" id="CHEBI:15377"/>
        <dbReference type="ChEBI" id="CHEBI:15378"/>
        <dbReference type="ChEBI" id="CHEBI:30616"/>
        <dbReference type="ChEBI" id="CHEBI:43474"/>
        <dbReference type="ChEBI" id="CHEBI:456216"/>
        <dbReference type="EC" id="3.6.4.12"/>
    </reaction>
    <physiologicalReaction direction="left-to-right" evidence="5">
        <dbReference type="Rhea" id="RHEA:13066"/>
    </physiologicalReaction>
</comment>
<dbReference type="InterPro" id="IPR027417">
    <property type="entry name" value="P-loop_NTPase"/>
</dbReference>
<feature type="region of interest" description="Disordered" evidence="6">
    <location>
        <begin position="524"/>
        <end position="545"/>
    </location>
</feature>
<evidence type="ECO:0000259" key="8">
    <source>
        <dbReference type="SMART" id="SM00487"/>
    </source>
</evidence>
<evidence type="ECO:0000256" key="5">
    <source>
        <dbReference type="ARBA" id="ARBA00048432"/>
    </source>
</evidence>
<dbReference type="Pfam" id="PF13087">
    <property type="entry name" value="AAA_12"/>
    <property type="match status" value="1"/>
</dbReference>
<keyword evidence="10" id="KW-1185">Reference proteome</keyword>
<keyword evidence="1" id="KW-0547">Nucleotide-binding</keyword>
<dbReference type="GO" id="GO:0001147">
    <property type="term" value="F:transcription termination site sequence-specific DNA binding"/>
    <property type="evidence" value="ECO:0007669"/>
    <property type="project" value="TreeGrafter"/>
</dbReference>
<evidence type="ECO:0000313" key="9">
    <source>
        <dbReference type="EMBL" id="KAJ8606493.1"/>
    </source>
</evidence>
<feature type="compositionally biased region" description="Low complexity" evidence="6">
    <location>
        <begin position="526"/>
        <end position="545"/>
    </location>
</feature>
<dbReference type="SUPFAM" id="SSF52540">
    <property type="entry name" value="P-loop containing nucleoside triphosphate hydrolases"/>
    <property type="match status" value="1"/>
</dbReference>
<evidence type="ECO:0000259" key="7">
    <source>
        <dbReference type="SMART" id="SM00382"/>
    </source>
</evidence>
<dbReference type="GO" id="GO:0003678">
    <property type="term" value="F:DNA helicase activity"/>
    <property type="evidence" value="ECO:0007669"/>
    <property type="project" value="UniProtKB-EC"/>
</dbReference>
<organism evidence="9 10">
    <name type="scientific">Chrysophaeum taylorii</name>
    <dbReference type="NCBI Taxonomy" id="2483200"/>
    <lineage>
        <taxon>Eukaryota</taxon>
        <taxon>Sar</taxon>
        <taxon>Stramenopiles</taxon>
        <taxon>Ochrophyta</taxon>
        <taxon>Pelagophyceae</taxon>
        <taxon>Pelagomonadales</taxon>
        <taxon>Pelagomonadaceae</taxon>
        <taxon>Chrysophaeum</taxon>
    </lineage>
</organism>
<dbReference type="InterPro" id="IPR041677">
    <property type="entry name" value="DNA2/NAM7_AAA_11"/>
</dbReference>
<dbReference type="PANTHER" id="PTHR10887">
    <property type="entry name" value="DNA2/NAM7 HELICASE FAMILY"/>
    <property type="match status" value="1"/>
</dbReference>
<dbReference type="InterPro" id="IPR047187">
    <property type="entry name" value="SF1_C_Upf1"/>
</dbReference>
<accession>A0AAD7UI63</accession>
<evidence type="ECO:0000256" key="2">
    <source>
        <dbReference type="ARBA" id="ARBA00022801"/>
    </source>
</evidence>
<dbReference type="EMBL" id="JAQMWT010000268">
    <property type="protein sequence ID" value="KAJ8606493.1"/>
    <property type="molecule type" value="Genomic_DNA"/>
</dbReference>
<protein>
    <submittedName>
        <fullName evidence="9">Uncharacterized protein</fullName>
    </submittedName>
</protein>
<name>A0AAD7UI63_9STRA</name>
<proteinExistence type="predicted"/>
<gene>
    <name evidence="9" type="ORF">CTAYLR_005878</name>
</gene>
<dbReference type="CDD" id="cd18808">
    <property type="entry name" value="SF1_C_Upf1"/>
    <property type="match status" value="1"/>
</dbReference>
<dbReference type="Proteomes" id="UP001230188">
    <property type="component" value="Unassembled WGS sequence"/>
</dbReference>
<dbReference type="PANTHER" id="PTHR10887:SF495">
    <property type="entry name" value="HELICASE SENATAXIN ISOFORM X1-RELATED"/>
    <property type="match status" value="1"/>
</dbReference>
<dbReference type="GO" id="GO:0006369">
    <property type="term" value="P:termination of RNA polymerase II transcription"/>
    <property type="evidence" value="ECO:0007669"/>
    <property type="project" value="TreeGrafter"/>
</dbReference>
<dbReference type="GO" id="GO:0016604">
    <property type="term" value="C:nuclear body"/>
    <property type="evidence" value="ECO:0007669"/>
    <property type="project" value="TreeGrafter"/>
</dbReference>
<dbReference type="InterPro" id="IPR014001">
    <property type="entry name" value="Helicase_ATP-bd"/>
</dbReference>
<comment type="caution">
    <text evidence="9">The sequence shown here is derived from an EMBL/GenBank/DDBJ whole genome shotgun (WGS) entry which is preliminary data.</text>
</comment>
<dbReference type="GO" id="GO:0005524">
    <property type="term" value="F:ATP binding"/>
    <property type="evidence" value="ECO:0007669"/>
    <property type="project" value="UniProtKB-KW"/>
</dbReference>
<dbReference type="SMART" id="SM00382">
    <property type="entry name" value="AAA"/>
    <property type="match status" value="1"/>
</dbReference>
<dbReference type="GO" id="GO:0016787">
    <property type="term" value="F:hydrolase activity"/>
    <property type="evidence" value="ECO:0007669"/>
    <property type="project" value="UniProtKB-KW"/>
</dbReference>
<evidence type="ECO:0000256" key="6">
    <source>
        <dbReference type="SAM" id="MobiDB-lite"/>
    </source>
</evidence>
<keyword evidence="2" id="KW-0378">Hydrolase</keyword>
<keyword evidence="4" id="KW-0067">ATP-binding</keyword>
<feature type="region of interest" description="Disordered" evidence="6">
    <location>
        <begin position="92"/>
        <end position="112"/>
    </location>
</feature>
<dbReference type="Gene3D" id="3.40.50.300">
    <property type="entry name" value="P-loop containing nucleotide triphosphate hydrolases"/>
    <property type="match status" value="2"/>
</dbReference>
<evidence type="ECO:0000256" key="3">
    <source>
        <dbReference type="ARBA" id="ARBA00022806"/>
    </source>
</evidence>
<evidence type="ECO:0000256" key="4">
    <source>
        <dbReference type="ARBA" id="ARBA00022840"/>
    </source>
</evidence>
<dbReference type="InterPro" id="IPR003593">
    <property type="entry name" value="AAA+_ATPase"/>
</dbReference>
<dbReference type="InterPro" id="IPR041679">
    <property type="entry name" value="DNA2/NAM7-like_C"/>
</dbReference>
<evidence type="ECO:0000313" key="10">
    <source>
        <dbReference type="Proteomes" id="UP001230188"/>
    </source>
</evidence>
<feature type="domain" description="AAA+ ATPase" evidence="7">
    <location>
        <begin position="238"/>
        <end position="690"/>
    </location>
</feature>
<dbReference type="Pfam" id="PF13086">
    <property type="entry name" value="AAA_11"/>
    <property type="match status" value="1"/>
</dbReference>
<dbReference type="SMART" id="SM00487">
    <property type="entry name" value="DEXDc"/>
    <property type="match status" value="1"/>
</dbReference>
<reference evidence="9" key="1">
    <citation type="submission" date="2023-01" db="EMBL/GenBank/DDBJ databases">
        <title>Metagenome sequencing of chrysophaentin producing Chrysophaeum taylorii.</title>
        <authorList>
            <person name="Davison J."/>
            <person name="Bewley C."/>
        </authorList>
    </citation>
    <scope>NUCLEOTIDE SEQUENCE</scope>
    <source>
        <strain evidence="9">NIES-1699</strain>
    </source>
</reference>
<dbReference type="InterPro" id="IPR045055">
    <property type="entry name" value="DNA2/NAM7-like"/>
</dbReference>
<keyword evidence="3" id="KW-0347">Helicase</keyword>
<dbReference type="AlphaFoldDB" id="A0AAD7UI63"/>
<dbReference type="GO" id="GO:0005694">
    <property type="term" value="C:chromosome"/>
    <property type="evidence" value="ECO:0007669"/>
    <property type="project" value="UniProtKB-ARBA"/>
</dbReference>